<gene>
    <name evidence="3" type="ordered locus">Francci3_1868</name>
</gene>
<dbReference type="OrthoDB" id="3212242at2"/>
<evidence type="ECO:0000256" key="1">
    <source>
        <dbReference type="SAM" id="MobiDB-lite"/>
    </source>
</evidence>
<dbReference type="eggNOG" id="COG3415">
    <property type="taxonomic scope" value="Bacteria"/>
</dbReference>
<feature type="region of interest" description="Disordered" evidence="1">
    <location>
        <begin position="154"/>
        <end position="179"/>
    </location>
</feature>
<reference evidence="3 4" key="1">
    <citation type="journal article" date="2007" name="Genome Res.">
        <title>Genome characteristics of facultatively symbiotic Frankia sp. strains reflect host range and host plant biogeography.</title>
        <authorList>
            <person name="Normand P."/>
            <person name="Lapierre P."/>
            <person name="Tisa L.S."/>
            <person name="Gogarten J.P."/>
            <person name="Alloisio N."/>
            <person name="Bagnarol E."/>
            <person name="Bassi C.A."/>
            <person name="Berry A.M."/>
            <person name="Bickhart D.M."/>
            <person name="Choisne N."/>
            <person name="Couloux A."/>
            <person name="Cournoyer B."/>
            <person name="Cruveiller S."/>
            <person name="Daubin V."/>
            <person name="Demange N."/>
            <person name="Francino M.P."/>
            <person name="Goltsman E."/>
            <person name="Huang Y."/>
            <person name="Kopp O.R."/>
            <person name="Labarre L."/>
            <person name="Lapidus A."/>
            <person name="Lavire C."/>
            <person name="Marechal J."/>
            <person name="Martinez M."/>
            <person name="Mastronunzio J.E."/>
            <person name="Mullin B.C."/>
            <person name="Niemann J."/>
            <person name="Pujic P."/>
            <person name="Rawnsley T."/>
            <person name="Rouy Z."/>
            <person name="Schenowitz C."/>
            <person name="Sellstedt A."/>
            <person name="Tavares F."/>
            <person name="Tomkins J.P."/>
            <person name="Vallenet D."/>
            <person name="Valverde C."/>
            <person name="Wall L.G."/>
            <person name="Wang Y."/>
            <person name="Medigue C."/>
            <person name="Benson D.R."/>
        </authorList>
    </citation>
    <scope>NUCLEOTIDE SEQUENCE [LARGE SCALE GENOMIC DNA]</scope>
    <source>
        <strain evidence="4">DSM 45818 / CECT 9043 / CcI3</strain>
    </source>
</reference>
<protein>
    <submittedName>
        <fullName evidence="3">IS630 family transposase</fullName>
    </submittedName>
</protein>
<dbReference type="STRING" id="106370.Francci3_1868"/>
<keyword evidence="4" id="KW-1185">Reference proteome</keyword>
<dbReference type="HOGENOM" id="CLU_056788_4_2_11"/>
<dbReference type="KEGG" id="fra:Francci3_1868"/>
<evidence type="ECO:0000313" key="3">
    <source>
        <dbReference type="EMBL" id="ABD11244.1"/>
    </source>
</evidence>
<accession>Q2JBU8</accession>
<dbReference type="RefSeq" id="WP_011436304.1">
    <property type="nucleotide sequence ID" value="NZ_JENI01000117.1"/>
</dbReference>
<feature type="domain" description="Winged helix-turn helix" evidence="2">
    <location>
        <begin position="96"/>
        <end position="154"/>
    </location>
</feature>
<dbReference type="EMBL" id="CP000249">
    <property type="protein sequence ID" value="ABD11244.1"/>
    <property type="molecule type" value="Genomic_DNA"/>
</dbReference>
<dbReference type="InterPro" id="IPR025959">
    <property type="entry name" value="Winged_HTH_dom"/>
</dbReference>
<dbReference type="InterPro" id="IPR009057">
    <property type="entry name" value="Homeodomain-like_sf"/>
</dbReference>
<dbReference type="Pfam" id="PF13592">
    <property type="entry name" value="HTH_33"/>
    <property type="match status" value="1"/>
</dbReference>
<dbReference type="AlphaFoldDB" id="Q2JBU8"/>
<dbReference type="Pfam" id="PF13384">
    <property type="entry name" value="HTH_23"/>
    <property type="match status" value="1"/>
</dbReference>
<organism evidence="3 4">
    <name type="scientific">Frankia casuarinae (strain DSM 45818 / CECT 9043 / HFP020203 / CcI3)</name>
    <dbReference type="NCBI Taxonomy" id="106370"/>
    <lineage>
        <taxon>Bacteria</taxon>
        <taxon>Bacillati</taxon>
        <taxon>Actinomycetota</taxon>
        <taxon>Actinomycetes</taxon>
        <taxon>Frankiales</taxon>
        <taxon>Frankiaceae</taxon>
        <taxon>Frankia</taxon>
    </lineage>
</organism>
<feature type="compositionally biased region" description="Polar residues" evidence="1">
    <location>
        <begin position="169"/>
        <end position="179"/>
    </location>
</feature>
<evidence type="ECO:0000313" key="4">
    <source>
        <dbReference type="Proteomes" id="UP000001937"/>
    </source>
</evidence>
<sequence>MRYATGGGLTPAEQVERERVRRAAAGRFAAGASQAEVAREFRVTPKTASRWHHAWEAEGESGLRSAGPGSRCRLDDRDLARLEAVLRRGPGPYGWEDQRWTLARVRQVIAAEFGVDYTLAGVWLLLDRQGWSCQLPARRAVERDDAAVDAWAQEEWPAVKRPRRPRTPGSVSSTRQDRG</sequence>
<accession>A0A1X1PTG6</accession>
<proteinExistence type="predicted"/>
<dbReference type="Proteomes" id="UP000001937">
    <property type="component" value="Chromosome"/>
</dbReference>
<name>Q2JBU8_FRACC</name>
<dbReference type="SUPFAM" id="SSF46689">
    <property type="entry name" value="Homeodomain-like"/>
    <property type="match status" value="1"/>
</dbReference>
<evidence type="ECO:0000259" key="2">
    <source>
        <dbReference type="Pfam" id="PF13592"/>
    </source>
</evidence>